<evidence type="ECO:0000313" key="1">
    <source>
        <dbReference type="EMBL" id="AWB36251.1"/>
    </source>
</evidence>
<dbReference type="PROSITE" id="PS00116">
    <property type="entry name" value="DNA_POLYMERASE_B"/>
    <property type="match status" value="1"/>
</dbReference>
<dbReference type="InterPro" id="IPR017964">
    <property type="entry name" value="DNA-dir_DNA_pol_B_CS"/>
</dbReference>
<geneLocation type="mitochondrion" evidence="1"/>
<reference evidence="1" key="1">
    <citation type="journal article" date="2018" name="Int. J. Biol. Macromol.">
        <title>Characterization and comparative mitogenomic analysis of six newly sequenced mitochondrial genomes from ectomycorrhizal fungi (Russula) and phylogenetic analysis of the Agaricomycetes.</title>
        <authorList>
            <person name="Li Q."/>
            <person name="Wang Q."/>
            <person name="Chen C."/>
            <person name="Jin X."/>
            <person name="Chen Z."/>
            <person name="Xiong C."/>
            <person name="Li P."/>
            <person name="Zhao J."/>
            <person name="Huang W."/>
        </authorList>
    </citation>
    <scope>NUCLEOTIDE SEQUENCE</scope>
    <source>
        <strain evidence="1">S48</strain>
    </source>
</reference>
<name>A0A2S0U426_9AGAM</name>
<dbReference type="GO" id="GO:0003676">
    <property type="term" value="F:nucleic acid binding"/>
    <property type="evidence" value="ECO:0007669"/>
    <property type="project" value="InterPro"/>
</dbReference>
<keyword evidence="1" id="KW-0496">Mitochondrion</keyword>
<dbReference type="Gene3D" id="3.90.1600.10">
    <property type="entry name" value="Palm domain of DNA polymerase"/>
    <property type="match status" value="1"/>
</dbReference>
<dbReference type="InterPro" id="IPR043502">
    <property type="entry name" value="DNA/RNA_pol_sf"/>
</dbReference>
<dbReference type="EMBL" id="MH138077">
    <property type="protein sequence ID" value="AWB36251.1"/>
    <property type="molecule type" value="Genomic_DNA"/>
</dbReference>
<sequence>MTQFKNNPKFKLYYSDTDSIYIDKPLSEDMVSKTILGLMKLEYTLTDAVFLAPKMYYLETETGNIIYKVKGLKHEVKLTKTDFETLLFKESFLEKMQIKWIKNLTDANIEIRNDLYTLQVTNNKRNLIYDEDNKLIDTSPYIINENKEILF</sequence>
<dbReference type="AlphaFoldDB" id="A0A2S0U426"/>
<dbReference type="InterPro" id="IPR023211">
    <property type="entry name" value="DNA_pol_palm_dom_sf"/>
</dbReference>
<gene>
    <name evidence="1" type="primary">orf151</name>
</gene>
<proteinExistence type="predicted"/>
<protein>
    <submittedName>
        <fullName evidence="1">Uncharacterized protein</fullName>
    </submittedName>
</protein>
<accession>A0A2S0U426</accession>
<dbReference type="GO" id="GO:0000166">
    <property type="term" value="F:nucleotide binding"/>
    <property type="evidence" value="ECO:0007669"/>
    <property type="project" value="InterPro"/>
</dbReference>
<dbReference type="SUPFAM" id="SSF56672">
    <property type="entry name" value="DNA/RNA polymerases"/>
    <property type="match status" value="1"/>
</dbReference>
<organism evidence="1">
    <name type="scientific">Lactarius sp.</name>
    <name type="common">in: basidiomycete fungi</name>
    <dbReference type="NCBI Taxonomy" id="1886493"/>
    <lineage>
        <taxon>Eukaryota</taxon>
        <taxon>Fungi</taxon>
        <taxon>Dikarya</taxon>
        <taxon>Basidiomycota</taxon>
        <taxon>Agaricomycotina</taxon>
        <taxon>Agaricomycetes</taxon>
        <taxon>Russulales</taxon>
        <taxon>Russulaceae</taxon>
        <taxon>Lactarius</taxon>
    </lineage>
</organism>